<dbReference type="PANTHER" id="PTHR43712:SF1">
    <property type="entry name" value="HYPOTHETICAL O-METHYLTRANSFERASE (EUROFUNG)-RELATED"/>
    <property type="match status" value="1"/>
</dbReference>
<keyword evidence="2" id="KW-0808">Transferase</keyword>
<dbReference type="Proteomes" id="UP001303160">
    <property type="component" value="Unassembled WGS sequence"/>
</dbReference>
<dbReference type="InterPro" id="IPR001077">
    <property type="entry name" value="COMT_C"/>
</dbReference>
<keyword evidence="6" id="KW-1185">Reference proteome</keyword>
<reference evidence="5" key="2">
    <citation type="submission" date="2023-05" db="EMBL/GenBank/DDBJ databases">
        <authorList>
            <consortium name="Lawrence Berkeley National Laboratory"/>
            <person name="Steindorff A."/>
            <person name="Hensen N."/>
            <person name="Bonometti L."/>
            <person name="Westerberg I."/>
            <person name="Brannstrom I.O."/>
            <person name="Guillou S."/>
            <person name="Cros-Aarteil S."/>
            <person name="Calhoun S."/>
            <person name="Haridas S."/>
            <person name="Kuo A."/>
            <person name="Mondo S."/>
            <person name="Pangilinan J."/>
            <person name="Riley R."/>
            <person name="Labutti K."/>
            <person name="Andreopoulos B."/>
            <person name="Lipzen A."/>
            <person name="Chen C."/>
            <person name="Yanf M."/>
            <person name="Daum C."/>
            <person name="Ng V."/>
            <person name="Clum A."/>
            <person name="Ohm R."/>
            <person name="Martin F."/>
            <person name="Silar P."/>
            <person name="Natvig D."/>
            <person name="Lalanne C."/>
            <person name="Gautier V."/>
            <person name="Ament-Velasquez S.L."/>
            <person name="Kruys A."/>
            <person name="Hutchinson M.I."/>
            <person name="Powell A.J."/>
            <person name="Barry K."/>
            <person name="Miller A.N."/>
            <person name="Grigoriev I.V."/>
            <person name="Debuchy R."/>
            <person name="Gladieux P."/>
            <person name="Thoren M.H."/>
            <person name="Johannesson H."/>
        </authorList>
    </citation>
    <scope>NUCLEOTIDE SEQUENCE</scope>
    <source>
        <strain evidence="5">CBS 315.58</strain>
    </source>
</reference>
<dbReference type="AlphaFoldDB" id="A0AAN7ARR3"/>
<dbReference type="Gene3D" id="1.10.10.10">
    <property type="entry name" value="Winged helix-like DNA-binding domain superfamily/Winged helix DNA-binding domain"/>
    <property type="match status" value="1"/>
</dbReference>
<evidence type="ECO:0000313" key="6">
    <source>
        <dbReference type="Proteomes" id="UP001303160"/>
    </source>
</evidence>
<protein>
    <submittedName>
        <fullName evidence="5">S-adenosyl-L-methionine-dependent methyltransferase</fullName>
    </submittedName>
</protein>
<dbReference type="PANTHER" id="PTHR43712">
    <property type="entry name" value="PUTATIVE (AFU_ORTHOLOGUE AFUA_4G14580)-RELATED"/>
    <property type="match status" value="1"/>
</dbReference>
<dbReference type="InterPro" id="IPR036388">
    <property type="entry name" value="WH-like_DNA-bd_sf"/>
</dbReference>
<dbReference type="PROSITE" id="PS51683">
    <property type="entry name" value="SAM_OMT_II"/>
    <property type="match status" value="1"/>
</dbReference>
<feature type="domain" description="O-methyltransferase C-terminal" evidence="4">
    <location>
        <begin position="252"/>
        <end position="398"/>
    </location>
</feature>
<keyword evidence="1 5" id="KW-0489">Methyltransferase</keyword>
<dbReference type="Pfam" id="PF00891">
    <property type="entry name" value="Methyltransf_2"/>
    <property type="match status" value="1"/>
</dbReference>
<evidence type="ECO:0000259" key="4">
    <source>
        <dbReference type="Pfam" id="PF00891"/>
    </source>
</evidence>
<gene>
    <name evidence="5" type="ORF">QBC40DRAFT_287950</name>
</gene>
<reference evidence="5" key="1">
    <citation type="journal article" date="2023" name="Mol. Phylogenet. Evol.">
        <title>Genome-scale phylogeny and comparative genomics of the fungal order Sordariales.</title>
        <authorList>
            <person name="Hensen N."/>
            <person name="Bonometti L."/>
            <person name="Westerberg I."/>
            <person name="Brannstrom I.O."/>
            <person name="Guillou S."/>
            <person name="Cros-Aarteil S."/>
            <person name="Calhoun S."/>
            <person name="Haridas S."/>
            <person name="Kuo A."/>
            <person name="Mondo S."/>
            <person name="Pangilinan J."/>
            <person name="Riley R."/>
            <person name="LaButti K."/>
            <person name="Andreopoulos B."/>
            <person name="Lipzen A."/>
            <person name="Chen C."/>
            <person name="Yan M."/>
            <person name="Daum C."/>
            <person name="Ng V."/>
            <person name="Clum A."/>
            <person name="Steindorff A."/>
            <person name="Ohm R.A."/>
            <person name="Martin F."/>
            <person name="Silar P."/>
            <person name="Natvig D.O."/>
            <person name="Lalanne C."/>
            <person name="Gautier V."/>
            <person name="Ament-Velasquez S.L."/>
            <person name="Kruys A."/>
            <person name="Hutchinson M.I."/>
            <person name="Powell A.J."/>
            <person name="Barry K."/>
            <person name="Miller A.N."/>
            <person name="Grigoriev I.V."/>
            <person name="Debuchy R."/>
            <person name="Gladieux P."/>
            <person name="Hiltunen Thoren M."/>
            <person name="Johannesson H."/>
        </authorList>
    </citation>
    <scope>NUCLEOTIDE SEQUENCE</scope>
    <source>
        <strain evidence="5">CBS 315.58</strain>
    </source>
</reference>
<evidence type="ECO:0000256" key="2">
    <source>
        <dbReference type="ARBA" id="ARBA00022679"/>
    </source>
</evidence>
<dbReference type="Gene3D" id="3.40.50.150">
    <property type="entry name" value="Vaccinia Virus protein VP39"/>
    <property type="match status" value="1"/>
</dbReference>
<dbReference type="InterPro" id="IPR016461">
    <property type="entry name" value="COMT-like"/>
</dbReference>
<name>A0AAN7ARR3_9PEZI</name>
<organism evidence="5 6">
    <name type="scientific">Triangularia verruculosa</name>
    <dbReference type="NCBI Taxonomy" id="2587418"/>
    <lineage>
        <taxon>Eukaryota</taxon>
        <taxon>Fungi</taxon>
        <taxon>Dikarya</taxon>
        <taxon>Ascomycota</taxon>
        <taxon>Pezizomycotina</taxon>
        <taxon>Sordariomycetes</taxon>
        <taxon>Sordariomycetidae</taxon>
        <taxon>Sordariales</taxon>
        <taxon>Podosporaceae</taxon>
        <taxon>Triangularia</taxon>
    </lineage>
</organism>
<evidence type="ECO:0000256" key="1">
    <source>
        <dbReference type="ARBA" id="ARBA00022603"/>
    </source>
</evidence>
<dbReference type="InterPro" id="IPR036390">
    <property type="entry name" value="WH_DNA-bd_sf"/>
</dbReference>
<comment type="caution">
    <text evidence="5">The sequence shown here is derived from an EMBL/GenBank/DDBJ whole genome shotgun (WGS) entry which is preliminary data.</text>
</comment>
<sequence>MCFPCFLRPCNFLCPGTETMTFTTDNAIALFGKIEAAIGSPHALSSIRDDAVRCKLRDAASKLSLALETHNDVIHRIAYSPMQLALARVGVDTGIFRFLVVNNGTSSVELARERKVDLVLTQRLLRYYQSVGMILQKGPDEFAPNNVTEALAWEGGRAGICFQSDLVAQSLLAFPQFLRETDYANPTNAKYTPFNLGLQTEQTLFDWIKDHPDTLQHFNTWMSVQRDPRSTFLDVLPFDQEFAKDSNDETVVFVDIGGSRGHQCIALRRRYPNLRGRVVLQDLPHTIEQVKTDPLPGFDNIETDVHDMFSSQTIKGARAYYFRNVFHDWPDDKCQAILESLKPALSKDSVVLIDDIVVSSVGAPWRVTLGDMTMAVCLAAMERTEAEWRRLASSTGFEVVKILKYREEYEDSVIVLRVA</sequence>
<accession>A0AAN7ARR3</accession>
<dbReference type="InterPro" id="IPR029063">
    <property type="entry name" value="SAM-dependent_MTases_sf"/>
</dbReference>
<dbReference type="GO" id="GO:0008171">
    <property type="term" value="F:O-methyltransferase activity"/>
    <property type="evidence" value="ECO:0007669"/>
    <property type="project" value="InterPro"/>
</dbReference>
<dbReference type="SUPFAM" id="SSF53335">
    <property type="entry name" value="S-adenosyl-L-methionine-dependent methyltransferases"/>
    <property type="match status" value="1"/>
</dbReference>
<dbReference type="SUPFAM" id="SSF46785">
    <property type="entry name" value="Winged helix' DNA-binding domain"/>
    <property type="match status" value="1"/>
</dbReference>
<evidence type="ECO:0000313" key="5">
    <source>
        <dbReference type="EMBL" id="KAK4196087.1"/>
    </source>
</evidence>
<evidence type="ECO:0000256" key="3">
    <source>
        <dbReference type="ARBA" id="ARBA00022691"/>
    </source>
</evidence>
<dbReference type="GO" id="GO:0032259">
    <property type="term" value="P:methylation"/>
    <property type="evidence" value="ECO:0007669"/>
    <property type="project" value="UniProtKB-KW"/>
</dbReference>
<keyword evidence="3" id="KW-0949">S-adenosyl-L-methionine</keyword>
<dbReference type="EMBL" id="MU863994">
    <property type="protein sequence ID" value="KAK4196087.1"/>
    <property type="molecule type" value="Genomic_DNA"/>
</dbReference>
<proteinExistence type="predicted"/>